<protein>
    <submittedName>
        <fullName evidence="1">Uncharacterized protein</fullName>
    </submittedName>
</protein>
<evidence type="ECO:0000313" key="1">
    <source>
        <dbReference type="EMBL" id="CAF1074082.1"/>
    </source>
</evidence>
<evidence type="ECO:0000313" key="2">
    <source>
        <dbReference type="Proteomes" id="UP000663879"/>
    </source>
</evidence>
<comment type="caution">
    <text evidence="1">The sequence shown here is derived from an EMBL/GenBank/DDBJ whole genome shotgun (WGS) entry which is preliminary data.</text>
</comment>
<name>A0A814M534_9BILA</name>
<organism evidence="1 2">
    <name type="scientific">Brachionus calyciflorus</name>
    <dbReference type="NCBI Taxonomy" id="104777"/>
    <lineage>
        <taxon>Eukaryota</taxon>
        <taxon>Metazoa</taxon>
        <taxon>Spiralia</taxon>
        <taxon>Gnathifera</taxon>
        <taxon>Rotifera</taxon>
        <taxon>Eurotatoria</taxon>
        <taxon>Monogononta</taxon>
        <taxon>Pseudotrocha</taxon>
        <taxon>Ploima</taxon>
        <taxon>Brachionidae</taxon>
        <taxon>Brachionus</taxon>
    </lineage>
</organism>
<reference evidence="1" key="1">
    <citation type="submission" date="2021-02" db="EMBL/GenBank/DDBJ databases">
        <authorList>
            <person name="Nowell W R."/>
        </authorList>
    </citation>
    <scope>NUCLEOTIDE SEQUENCE</scope>
    <source>
        <strain evidence="1">Ploen Becks lab</strain>
    </source>
</reference>
<proteinExistence type="predicted"/>
<sequence>MSGKRRLIKNINNIPQAAHTNSVITSQNELEPSYCVSTLNTHEAETRDNSFESVKEQINY</sequence>
<keyword evidence="2" id="KW-1185">Reference proteome</keyword>
<accession>A0A814M534</accession>
<dbReference type="AlphaFoldDB" id="A0A814M534"/>
<dbReference type="EMBL" id="CAJNOC010006271">
    <property type="protein sequence ID" value="CAF1074082.1"/>
    <property type="molecule type" value="Genomic_DNA"/>
</dbReference>
<gene>
    <name evidence="1" type="ORF">OXX778_LOCUS19874</name>
</gene>
<dbReference type="Proteomes" id="UP000663879">
    <property type="component" value="Unassembled WGS sequence"/>
</dbReference>
<feature type="non-terminal residue" evidence="1">
    <location>
        <position position="60"/>
    </location>
</feature>